<organism evidence="6 7">
    <name type="scientific">Pristionchus pacificus</name>
    <name type="common">Parasitic nematode worm</name>
    <dbReference type="NCBI Taxonomy" id="54126"/>
    <lineage>
        <taxon>Eukaryota</taxon>
        <taxon>Metazoa</taxon>
        <taxon>Ecdysozoa</taxon>
        <taxon>Nematoda</taxon>
        <taxon>Chromadorea</taxon>
        <taxon>Rhabditida</taxon>
        <taxon>Rhabditina</taxon>
        <taxon>Diplogasteromorpha</taxon>
        <taxon>Diplogasteroidea</taxon>
        <taxon>Neodiplogasteridae</taxon>
        <taxon>Pristionchus</taxon>
    </lineage>
</organism>
<name>A0A454XIB7_PRIPA</name>
<dbReference type="Pfam" id="PF05978">
    <property type="entry name" value="UNC-93"/>
    <property type="match status" value="1"/>
</dbReference>
<evidence type="ECO:0000313" key="6">
    <source>
        <dbReference type="EnsemblMetazoa" id="PPA04292.1"/>
    </source>
</evidence>
<dbReference type="OMA" id="WAIGCGS"/>
<dbReference type="Proteomes" id="UP000005239">
    <property type="component" value="Unassembled WGS sequence"/>
</dbReference>
<dbReference type="PANTHER" id="PTHR23294">
    <property type="entry name" value="ET TRANSLATION PRODUCT-RELATED"/>
    <property type="match status" value="1"/>
</dbReference>
<keyword evidence="7" id="KW-1185">Reference proteome</keyword>
<dbReference type="InterPro" id="IPR036259">
    <property type="entry name" value="MFS_trans_sf"/>
</dbReference>
<keyword evidence="5" id="KW-0472">Membrane</keyword>
<gene>
    <name evidence="6" type="primary">WBGene00093846</name>
</gene>
<protein>
    <submittedName>
        <fullName evidence="6">Uncharacterized protein</fullName>
    </submittedName>
</protein>
<evidence type="ECO:0000256" key="5">
    <source>
        <dbReference type="ARBA" id="ARBA00023136"/>
    </source>
</evidence>
<reference evidence="6" key="2">
    <citation type="submission" date="2022-06" db="UniProtKB">
        <authorList>
            <consortium name="EnsemblMetazoa"/>
        </authorList>
    </citation>
    <scope>IDENTIFICATION</scope>
    <source>
        <strain evidence="6">PS312</strain>
    </source>
</reference>
<accession>A0A454XIB7</accession>
<sequence>MRESYYDLLCATLLGLGNLFMFMGYDSQLTIVEPVLRSVHDGSPYTIAAHAGYYGAAICNLFFFLTSLAAPCVLAMLGSKYTLLLGSALFTLHLLSFQYIHYLLYYGTSATIGIGYALFYSGHGAYITEHSTKATIERNSALSWALATSCLIVGGVIVALTANNPSDVTSDLANTPNATVTEGRSYRQYSEWEIRLVYGVFALFCVLSNAIFALVPTRNVTDSIAAGFKKRQDNFVEQIKRVGETFIDARTLYITPLCCLLGFSTCFWVAAFPATLIFSKTLSGHIFLSALYLVTLGSGEIIMGMIISFASKRIKDFAQLPSLIIGSIMFLAAMVLALLSTPPEATYSPTDAPTPLLEPSPVIALVIALLLGMSDNSFNTARTVICALIIPGKIPELYSISKFYQSLLSTVVLFTAPFTSMPVHFGIISSLCLVSLFCYWRAVIKMRKEDKKEKLENSESTDSVVTQADIVE</sequence>
<dbReference type="EnsemblMetazoa" id="PPA04292.1">
    <property type="protein sequence ID" value="PPA04292.1"/>
    <property type="gene ID" value="WBGene00093846"/>
</dbReference>
<reference evidence="7" key="1">
    <citation type="journal article" date="2008" name="Nat. Genet.">
        <title>The Pristionchus pacificus genome provides a unique perspective on nematode lifestyle and parasitism.</title>
        <authorList>
            <person name="Dieterich C."/>
            <person name="Clifton S.W."/>
            <person name="Schuster L.N."/>
            <person name="Chinwalla A."/>
            <person name="Delehaunty K."/>
            <person name="Dinkelacker I."/>
            <person name="Fulton L."/>
            <person name="Fulton R."/>
            <person name="Godfrey J."/>
            <person name="Minx P."/>
            <person name="Mitreva M."/>
            <person name="Roeseler W."/>
            <person name="Tian H."/>
            <person name="Witte H."/>
            <person name="Yang S.P."/>
            <person name="Wilson R.K."/>
            <person name="Sommer R.J."/>
        </authorList>
    </citation>
    <scope>NUCLEOTIDE SEQUENCE [LARGE SCALE GENOMIC DNA]</scope>
    <source>
        <strain evidence="7">PS312</strain>
    </source>
</reference>
<dbReference type="PANTHER" id="PTHR23294:SF18">
    <property type="entry name" value="UNC93-LIKE PROTEIN MFSD11"/>
    <property type="match status" value="1"/>
</dbReference>
<evidence type="ECO:0000256" key="4">
    <source>
        <dbReference type="ARBA" id="ARBA00022989"/>
    </source>
</evidence>
<evidence type="ECO:0000313" key="7">
    <source>
        <dbReference type="Proteomes" id="UP000005239"/>
    </source>
</evidence>
<dbReference type="OrthoDB" id="5856527at2759"/>
<keyword evidence="4" id="KW-1133">Transmembrane helix</keyword>
<keyword evidence="3" id="KW-0812">Transmembrane</keyword>
<evidence type="ECO:0000256" key="3">
    <source>
        <dbReference type="ARBA" id="ARBA00022692"/>
    </source>
</evidence>
<accession>A0A8R1Y7A8</accession>
<dbReference type="InterPro" id="IPR010291">
    <property type="entry name" value="Ion_channel_UNC-93"/>
</dbReference>
<comment type="subcellular location">
    <subcellularLocation>
        <location evidence="1">Membrane</location>
        <topology evidence="1">Multi-pass membrane protein</topology>
    </subcellularLocation>
</comment>
<dbReference type="Gene3D" id="1.20.1250.20">
    <property type="entry name" value="MFS general substrate transporter like domains"/>
    <property type="match status" value="1"/>
</dbReference>
<dbReference type="SUPFAM" id="SSF103473">
    <property type="entry name" value="MFS general substrate transporter"/>
    <property type="match status" value="1"/>
</dbReference>
<dbReference type="GO" id="GO:0016020">
    <property type="term" value="C:membrane"/>
    <property type="evidence" value="ECO:0007669"/>
    <property type="project" value="UniProtKB-SubCell"/>
</dbReference>
<evidence type="ECO:0000256" key="1">
    <source>
        <dbReference type="ARBA" id="ARBA00004141"/>
    </source>
</evidence>
<dbReference type="InterPro" id="IPR051617">
    <property type="entry name" value="UNC-93-like_regulator"/>
</dbReference>
<comment type="similarity">
    <text evidence="2">Belongs to the unc-93 family.</text>
</comment>
<evidence type="ECO:0000256" key="2">
    <source>
        <dbReference type="ARBA" id="ARBA00009172"/>
    </source>
</evidence>
<dbReference type="AlphaFoldDB" id="A0A454XIB7"/>
<proteinExistence type="inferred from homology"/>